<organism evidence="2 3">
    <name type="scientific">Holothuria leucospilota</name>
    <name type="common">Black long sea cucumber</name>
    <name type="synonym">Mertensiothuria leucospilota</name>
    <dbReference type="NCBI Taxonomy" id="206669"/>
    <lineage>
        <taxon>Eukaryota</taxon>
        <taxon>Metazoa</taxon>
        <taxon>Echinodermata</taxon>
        <taxon>Eleutherozoa</taxon>
        <taxon>Echinozoa</taxon>
        <taxon>Holothuroidea</taxon>
        <taxon>Aspidochirotacea</taxon>
        <taxon>Aspidochirotida</taxon>
        <taxon>Holothuriidae</taxon>
        <taxon>Holothuria</taxon>
    </lineage>
</organism>
<keyword evidence="3" id="KW-1185">Reference proteome</keyword>
<feature type="transmembrane region" description="Helical" evidence="1">
    <location>
        <begin position="47"/>
        <end position="67"/>
    </location>
</feature>
<evidence type="ECO:0000256" key="1">
    <source>
        <dbReference type="SAM" id="Phobius"/>
    </source>
</evidence>
<reference evidence="2" key="1">
    <citation type="submission" date="2021-10" db="EMBL/GenBank/DDBJ databases">
        <title>Tropical sea cucumber genome reveals ecological adaptation and Cuvierian tubules defense mechanism.</title>
        <authorList>
            <person name="Chen T."/>
        </authorList>
    </citation>
    <scope>NUCLEOTIDE SEQUENCE</scope>
    <source>
        <strain evidence="2">Nanhai2018</strain>
        <tissue evidence="2">Muscle</tissue>
    </source>
</reference>
<proteinExistence type="predicted"/>
<feature type="transmembrane region" description="Helical" evidence="1">
    <location>
        <begin position="161"/>
        <end position="182"/>
    </location>
</feature>
<feature type="transmembrane region" description="Helical" evidence="1">
    <location>
        <begin position="285"/>
        <end position="304"/>
    </location>
</feature>
<feature type="transmembrane region" description="Helical" evidence="1">
    <location>
        <begin position="340"/>
        <end position="358"/>
    </location>
</feature>
<feature type="transmembrane region" description="Helical" evidence="1">
    <location>
        <begin position="87"/>
        <end position="114"/>
    </location>
</feature>
<evidence type="ECO:0000313" key="3">
    <source>
        <dbReference type="Proteomes" id="UP001152320"/>
    </source>
</evidence>
<accession>A0A9Q1BVX8</accession>
<protein>
    <submittedName>
        <fullName evidence="2">Uncharacterized protein</fullName>
    </submittedName>
</protein>
<evidence type="ECO:0000313" key="2">
    <source>
        <dbReference type="EMBL" id="KAJ8033842.1"/>
    </source>
</evidence>
<sequence>MDLFRVITCSDVFAWIWTPTSCAHTCYKILISNGPCKVTQTNKLKSMLCCCLIVLVLTLQPLIIYISRKVRQIFDLLAKLRFLWKCASNLFSVLICWILDTTLFLLCIAAFSVYAKHKDDKFEKILIQNYMLLYDIFRLDFVARSHILELKSLSQSKKYKLYLRRFISTCKLIVTGLIKLFLKKKNSMSYLLNLALCVHEILHLFVGFGVFVVDFVGVILILWMCKSQICNVIKTCSTFISAVRNREYKRAWYIIMDLLYTCRCSILDIPFQLPHKVKWFLCGKFYNCVLFSYFAIRFIYSAWFELVSSFEWNRNFDQLKIAIQDVNVSYANLMEFTEDITAKTYQACLLIFMIFYLINAINENDCAFICVDFKIASSSCA</sequence>
<dbReference type="Proteomes" id="UP001152320">
    <property type="component" value="Chromosome 11"/>
</dbReference>
<gene>
    <name evidence="2" type="ORF">HOLleu_24206</name>
</gene>
<keyword evidence="1" id="KW-0472">Membrane</keyword>
<feature type="transmembrane region" description="Helical" evidence="1">
    <location>
        <begin position="202"/>
        <end position="225"/>
    </location>
</feature>
<comment type="caution">
    <text evidence="2">The sequence shown here is derived from an EMBL/GenBank/DDBJ whole genome shotgun (WGS) entry which is preliminary data.</text>
</comment>
<keyword evidence="1" id="KW-0812">Transmembrane</keyword>
<name>A0A9Q1BVX8_HOLLE</name>
<dbReference type="EMBL" id="JAIZAY010000011">
    <property type="protein sequence ID" value="KAJ8033842.1"/>
    <property type="molecule type" value="Genomic_DNA"/>
</dbReference>
<dbReference type="AlphaFoldDB" id="A0A9Q1BVX8"/>
<keyword evidence="1" id="KW-1133">Transmembrane helix</keyword>